<dbReference type="Proteomes" id="UP000602004">
    <property type="component" value="Unassembled WGS sequence"/>
</dbReference>
<sequence length="88" mass="10394">MDWVLRIDIERGEGCKWCDCRSCYDLDAIGNYGEKLRRRQPTAGAERARYVGDLAAGLWFFKKRSRSKVFKSQEFANRVMQKNELRIE</sequence>
<reference evidence="2" key="1">
    <citation type="journal article" date="2019" name="Int. J. Syst. Evol. Microbiol.">
        <title>The Global Catalogue of Microorganisms (GCM) 10K type strain sequencing project: providing services to taxonomists for standard genome sequencing and annotation.</title>
        <authorList>
            <consortium name="The Broad Institute Genomics Platform"/>
            <consortium name="The Broad Institute Genome Sequencing Center for Infectious Disease"/>
            <person name="Wu L."/>
            <person name="Ma J."/>
        </authorList>
    </citation>
    <scope>NUCLEOTIDE SEQUENCE [LARGE SCALE GENOMIC DNA]</scope>
    <source>
        <strain evidence="2">CGMCC 1.15103</strain>
    </source>
</reference>
<comment type="caution">
    <text evidence="1">The sequence shown here is derived from an EMBL/GenBank/DDBJ whole genome shotgun (WGS) entry which is preliminary data.</text>
</comment>
<proteinExistence type="predicted"/>
<accession>A0ABQ1NBV1</accession>
<evidence type="ECO:0000313" key="1">
    <source>
        <dbReference type="EMBL" id="GGC68003.1"/>
    </source>
</evidence>
<dbReference type="EMBL" id="BMHL01000017">
    <property type="protein sequence ID" value="GGC68003.1"/>
    <property type="molecule type" value="Genomic_DNA"/>
</dbReference>
<organism evidence="1 2">
    <name type="scientific">Paraburkholderia caffeinilytica</name>
    <dbReference type="NCBI Taxonomy" id="1761016"/>
    <lineage>
        <taxon>Bacteria</taxon>
        <taxon>Pseudomonadati</taxon>
        <taxon>Pseudomonadota</taxon>
        <taxon>Betaproteobacteria</taxon>
        <taxon>Burkholderiales</taxon>
        <taxon>Burkholderiaceae</taxon>
        <taxon>Paraburkholderia</taxon>
    </lineage>
</organism>
<protein>
    <submittedName>
        <fullName evidence="1">Uncharacterized protein</fullName>
    </submittedName>
</protein>
<evidence type="ECO:0000313" key="2">
    <source>
        <dbReference type="Proteomes" id="UP000602004"/>
    </source>
</evidence>
<gene>
    <name evidence="1" type="ORF">GCM10011400_64890</name>
</gene>
<name>A0ABQ1NBV1_9BURK</name>
<keyword evidence="2" id="KW-1185">Reference proteome</keyword>